<accession>A0A918H407</accession>
<dbReference type="Proteomes" id="UP000619486">
    <property type="component" value="Unassembled WGS sequence"/>
</dbReference>
<sequence length="51" mass="5276">MSQALAYEALDSASPGSESLVPASLASEALDSESLVNVSYVRAHRSAPSRP</sequence>
<evidence type="ECO:0000313" key="2">
    <source>
        <dbReference type="Proteomes" id="UP000619486"/>
    </source>
</evidence>
<dbReference type="RefSeq" id="WP_019887252.1">
    <property type="nucleotide sequence ID" value="NZ_BMQQ01000011.1"/>
</dbReference>
<name>A0A918H407_9ACTN</name>
<organism evidence="1 2">
    <name type="scientific">Streptomyces purpureus</name>
    <dbReference type="NCBI Taxonomy" id="1951"/>
    <lineage>
        <taxon>Bacteria</taxon>
        <taxon>Bacillati</taxon>
        <taxon>Actinomycetota</taxon>
        <taxon>Actinomycetes</taxon>
        <taxon>Kitasatosporales</taxon>
        <taxon>Streptomycetaceae</taxon>
        <taxon>Streptomyces</taxon>
    </lineage>
</organism>
<protein>
    <submittedName>
        <fullName evidence="1">Uncharacterized protein</fullName>
    </submittedName>
</protein>
<reference evidence="1" key="1">
    <citation type="journal article" date="2014" name="Int. J. Syst. Evol. Microbiol.">
        <title>Complete genome sequence of Corynebacterium casei LMG S-19264T (=DSM 44701T), isolated from a smear-ripened cheese.</title>
        <authorList>
            <consortium name="US DOE Joint Genome Institute (JGI-PGF)"/>
            <person name="Walter F."/>
            <person name="Albersmeier A."/>
            <person name="Kalinowski J."/>
            <person name="Ruckert C."/>
        </authorList>
    </citation>
    <scope>NUCLEOTIDE SEQUENCE</scope>
    <source>
        <strain evidence="1">JCM 3172</strain>
    </source>
</reference>
<comment type="caution">
    <text evidence="1">The sequence shown here is derived from an EMBL/GenBank/DDBJ whole genome shotgun (WGS) entry which is preliminary data.</text>
</comment>
<dbReference type="AlphaFoldDB" id="A0A918H407"/>
<gene>
    <name evidence="1" type="ORF">GCM10014713_32680</name>
</gene>
<keyword evidence="2" id="KW-1185">Reference proteome</keyword>
<evidence type="ECO:0000313" key="1">
    <source>
        <dbReference type="EMBL" id="GGT36445.1"/>
    </source>
</evidence>
<reference evidence="1" key="2">
    <citation type="submission" date="2020-09" db="EMBL/GenBank/DDBJ databases">
        <authorList>
            <person name="Sun Q."/>
            <person name="Ohkuma M."/>
        </authorList>
    </citation>
    <scope>NUCLEOTIDE SEQUENCE</scope>
    <source>
        <strain evidence="1">JCM 3172</strain>
    </source>
</reference>
<dbReference type="EMBL" id="BMQQ01000011">
    <property type="protein sequence ID" value="GGT36445.1"/>
    <property type="molecule type" value="Genomic_DNA"/>
</dbReference>
<proteinExistence type="predicted"/>